<organism evidence="1 2">
    <name type="scientific">Runella slithyformis (strain ATCC 29530 / DSM 19594 / LMG 11500 / NCIMB 11436 / LSU 4)</name>
    <dbReference type="NCBI Taxonomy" id="761193"/>
    <lineage>
        <taxon>Bacteria</taxon>
        <taxon>Pseudomonadati</taxon>
        <taxon>Bacteroidota</taxon>
        <taxon>Cytophagia</taxon>
        <taxon>Cytophagales</taxon>
        <taxon>Spirosomataceae</taxon>
        <taxon>Runella</taxon>
    </lineage>
</organism>
<evidence type="ECO:0000313" key="2">
    <source>
        <dbReference type="Proteomes" id="UP000000493"/>
    </source>
</evidence>
<reference evidence="1 2" key="2">
    <citation type="journal article" date="2012" name="Stand. Genomic Sci.">
        <title>Complete genome sequence of the aquatic bacterium Runella slithyformis type strain (LSU 4(T)).</title>
        <authorList>
            <person name="Copeland A."/>
            <person name="Zhang X."/>
            <person name="Misra M."/>
            <person name="Lapidus A."/>
            <person name="Nolan M."/>
            <person name="Lucas S."/>
            <person name="Deshpande S."/>
            <person name="Cheng J.F."/>
            <person name="Tapia R."/>
            <person name="Goodwin L.A."/>
            <person name="Pitluck S."/>
            <person name="Liolios K."/>
            <person name="Pagani I."/>
            <person name="Ivanova N."/>
            <person name="Mikhailova N."/>
            <person name="Pati A."/>
            <person name="Chen A."/>
            <person name="Palaniappan K."/>
            <person name="Land M."/>
            <person name="Hauser L."/>
            <person name="Pan C."/>
            <person name="Jeffries C.D."/>
            <person name="Detter J.C."/>
            <person name="Brambilla E.M."/>
            <person name="Rohde M."/>
            <person name="Djao O.D."/>
            <person name="Goker M."/>
            <person name="Sikorski J."/>
            <person name="Tindall B.J."/>
            <person name="Woyke T."/>
            <person name="Bristow J."/>
            <person name="Eisen J.A."/>
            <person name="Markowitz V."/>
            <person name="Hugenholtz P."/>
            <person name="Kyrpides N.C."/>
            <person name="Klenk H.P."/>
            <person name="Mavromatis K."/>
        </authorList>
    </citation>
    <scope>NUCLEOTIDE SEQUENCE [LARGE SCALE GENOMIC DNA]</scope>
    <source>
        <strain evidence="2">ATCC 29530 / DSM 19594 / LMG 11500 / NCIMB 11436 / LSU 4</strain>
    </source>
</reference>
<reference evidence="2" key="1">
    <citation type="submission" date="2011-06" db="EMBL/GenBank/DDBJ databases">
        <title>The complete genome of chromosome of Runella slithyformis DSM 19594.</title>
        <authorList>
            <consortium name="US DOE Joint Genome Institute (JGI-PGF)"/>
            <person name="Lucas S."/>
            <person name="Han J."/>
            <person name="Lapidus A."/>
            <person name="Bruce D."/>
            <person name="Goodwin L."/>
            <person name="Pitluck S."/>
            <person name="Peters L."/>
            <person name="Kyrpides N."/>
            <person name="Mavromatis K."/>
            <person name="Ivanova N."/>
            <person name="Ovchinnikova G."/>
            <person name="Zhang X."/>
            <person name="Misra M."/>
            <person name="Detter J.C."/>
            <person name="Tapia R."/>
            <person name="Han C."/>
            <person name="Land M."/>
            <person name="Hauser L."/>
            <person name="Markowitz V."/>
            <person name="Cheng J.-F."/>
            <person name="Hugenholtz P."/>
            <person name="Woyke T."/>
            <person name="Wu D."/>
            <person name="Tindall B."/>
            <person name="Faehrich R."/>
            <person name="Brambilla E."/>
            <person name="Klenk H.-P."/>
            <person name="Eisen J.A."/>
        </authorList>
    </citation>
    <scope>NUCLEOTIDE SEQUENCE [LARGE SCALE GENOMIC DNA]</scope>
    <source>
        <strain evidence="2">ATCC 29530 / DSM 19594 / LMG 11500 / NCIMB 11436 / LSU 4</strain>
    </source>
</reference>
<protein>
    <submittedName>
        <fullName evidence="1">Uncharacterized protein</fullName>
    </submittedName>
</protein>
<dbReference type="Proteomes" id="UP000000493">
    <property type="component" value="Chromosome"/>
</dbReference>
<evidence type="ECO:0000313" key="1">
    <source>
        <dbReference type="EMBL" id="AEI51853.1"/>
    </source>
</evidence>
<gene>
    <name evidence="1" type="ordered locus">Runsl_5563</name>
</gene>
<keyword evidence="2" id="KW-1185">Reference proteome</keyword>
<dbReference type="RefSeq" id="WP_013931119.1">
    <property type="nucleotide sequence ID" value="NC_015703.1"/>
</dbReference>
<proteinExistence type="predicted"/>
<dbReference type="KEGG" id="rsi:Runsl_5563"/>
<accession>A0A7U4E8Y0</accession>
<name>A0A7U4E8Y0_RUNSL</name>
<dbReference type="EMBL" id="CP002859">
    <property type="protein sequence ID" value="AEI51853.1"/>
    <property type="molecule type" value="Genomic_DNA"/>
</dbReference>
<dbReference type="AlphaFoldDB" id="A0A7U4E8Y0"/>
<sequence>MILIDQTLKEDSLEVLRDLVDKAREPLQIHTYNIDAPNVFNKDKAIISSLGLYAYLKAGNDSALKITYAWFDSYSTGDAYQINIDSVAADYMNEHEFFKENRGSFSHPLNCKSIEVYGREMVVQIIDEKDRVFLETHLKCIKENRFLLRTDFQICFFNENEEAFSIEFNHSEMCFEVIPRKTIEARLAYKFDDDSSKLIRKIFKL</sequence>